<keyword evidence="3" id="KW-0687">Ribonucleoprotein</keyword>
<dbReference type="Pfam" id="PF04218">
    <property type="entry name" value="CENP-B_N"/>
    <property type="match status" value="1"/>
</dbReference>
<dbReference type="InterPro" id="IPR029057">
    <property type="entry name" value="PRTase-like"/>
</dbReference>
<dbReference type="GO" id="GO:0003735">
    <property type="term" value="F:structural constituent of ribosome"/>
    <property type="evidence" value="ECO:0007669"/>
    <property type="project" value="InterPro"/>
</dbReference>
<dbReference type="Pfam" id="PF00312">
    <property type="entry name" value="Ribosomal_S15"/>
    <property type="match status" value="1"/>
</dbReference>
<dbReference type="InterPro" id="IPR000836">
    <property type="entry name" value="PRTase_dom"/>
</dbReference>
<evidence type="ECO:0000256" key="1">
    <source>
        <dbReference type="ARBA" id="ARBA00008434"/>
    </source>
</evidence>
<dbReference type="InterPro" id="IPR000589">
    <property type="entry name" value="Ribosomal_uS15"/>
</dbReference>
<keyword evidence="2" id="KW-0689">Ribosomal protein</keyword>
<dbReference type="Pfam" id="PF14681">
    <property type="entry name" value="UPRTase"/>
    <property type="match status" value="1"/>
</dbReference>
<evidence type="ECO:0000259" key="5">
    <source>
        <dbReference type="Pfam" id="PF14681"/>
    </source>
</evidence>
<feature type="domain" description="HTH psq-type" evidence="4">
    <location>
        <begin position="26"/>
        <end position="63"/>
    </location>
</feature>
<organism evidence="6 7">
    <name type="scientific">Phytophthora kernoviae</name>
    <dbReference type="NCBI Taxonomy" id="325452"/>
    <lineage>
        <taxon>Eukaryota</taxon>
        <taxon>Sar</taxon>
        <taxon>Stramenopiles</taxon>
        <taxon>Oomycota</taxon>
        <taxon>Peronosporomycetes</taxon>
        <taxon>Peronosporales</taxon>
        <taxon>Peronosporaceae</taxon>
        <taxon>Phytophthora</taxon>
    </lineage>
</organism>
<dbReference type="SUPFAM" id="SSF47060">
    <property type="entry name" value="S15/NS1 RNA-binding domain"/>
    <property type="match status" value="1"/>
</dbReference>
<dbReference type="Gene3D" id="1.10.10.60">
    <property type="entry name" value="Homeodomain-like"/>
    <property type="match status" value="1"/>
</dbReference>
<dbReference type="Gene3D" id="1.10.287.10">
    <property type="entry name" value="S15/NS1, RNA-binding"/>
    <property type="match status" value="1"/>
</dbReference>
<evidence type="ECO:0000256" key="3">
    <source>
        <dbReference type="ARBA" id="ARBA00023274"/>
    </source>
</evidence>
<evidence type="ECO:0000313" key="7">
    <source>
        <dbReference type="Proteomes" id="UP000277300"/>
    </source>
</evidence>
<dbReference type="GO" id="GO:0003677">
    <property type="term" value="F:DNA binding"/>
    <property type="evidence" value="ECO:0007669"/>
    <property type="project" value="InterPro"/>
</dbReference>
<feature type="domain" description="Phosphoribosyltransferase" evidence="5">
    <location>
        <begin position="98"/>
        <end position="236"/>
    </location>
</feature>
<dbReference type="InterPro" id="IPR009057">
    <property type="entry name" value="Homeodomain-like_sf"/>
</dbReference>
<gene>
    <name evidence="6" type="ORF">BBP00_00003196</name>
</gene>
<dbReference type="SUPFAM" id="SSF46689">
    <property type="entry name" value="Homeodomain-like"/>
    <property type="match status" value="1"/>
</dbReference>
<dbReference type="SMART" id="SM01387">
    <property type="entry name" value="Ribosomal_S15"/>
    <property type="match status" value="1"/>
</dbReference>
<dbReference type="GO" id="GO:0005840">
    <property type="term" value="C:ribosome"/>
    <property type="evidence" value="ECO:0007669"/>
    <property type="project" value="UniProtKB-KW"/>
</dbReference>
<sequence length="416" mass="46414">MNDDAPEGQKKPKKRVRYLRDIDRRNIIKRIENGEKQAALAREFGVTRAAICHIKKNKDEILSRYNFLVKSAHDMDIAENFSGPSGVDMMVHEIRYNSVLLLMTMLRDSRSTGATFRRVAGRLIMILLEEALAIVGTLSVEVVTGTGHLYQGLKLKHQFCGVAIGAEGFPFLVLFHQMEPQAPQGSIHVEMAADRQGQQVWRLDHMDLPANITQHKILLFSSACSTGEAECKAIDVSRLNSPAIPGLISRRPGGTMFALTRLARAAPAAASLPTARGIRYMAPPRVSADSTYRFGLKLDDVEAQTEEEKASLNQLKAVLSLRNASQHELNKAQVAKAIETFQRFPGDTGSSEVQVAVLTQKILRSTTHAQGHKKDHHSRRGLIAMVEKRRKLLKYLRRKDLHKFRDVVAALGLRFT</sequence>
<proteinExistence type="inferred from homology"/>
<comment type="similarity">
    <text evidence="1">Belongs to the universal ribosomal protein uS15 family.</text>
</comment>
<protein>
    <submittedName>
        <fullName evidence="6">Uncharacterized protein</fullName>
    </submittedName>
</protein>
<dbReference type="FunFam" id="1.10.10.60:FF:000753">
    <property type="match status" value="1"/>
</dbReference>
<evidence type="ECO:0000313" key="6">
    <source>
        <dbReference type="EMBL" id="RLN64873.1"/>
    </source>
</evidence>
<reference evidence="6 7" key="1">
    <citation type="submission" date="2018-07" db="EMBL/GenBank/DDBJ databases">
        <title>Genome sequencing of oomycete isolates from Chile give support for New Zealand origin for Phytophthora kernoviae and make available the first Nothophytophthora sp. genome.</title>
        <authorList>
            <person name="Studholme D.J."/>
            <person name="Sanfuentes E."/>
            <person name="Panda P."/>
            <person name="Hill R."/>
            <person name="Sambles C."/>
            <person name="Grant M."/>
            <person name="Williams N.M."/>
            <person name="Mcdougal R.L."/>
        </authorList>
    </citation>
    <scope>NUCLEOTIDE SEQUENCE [LARGE SCALE GENOMIC DNA]</scope>
    <source>
        <strain evidence="6">Chile6</strain>
    </source>
</reference>
<dbReference type="PANTHER" id="PTHR23321:SF26">
    <property type="entry name" value="SMALL RIBOSOMAL SUBUNIT PROTEIN US15M"/>
    <property type="match status" value="1"/>
</dbReference>
<dbReference type="SUPFAM" id="SSF53271">
    <property type="entry name" value="PRTase-like"/>
    <property type="match status" value="1"/>
</dbReference>
<dbReference type="InterPro" id="IPR007889">
    <property type="entry name" value="HTH_Psq"/>
</dbReference>
<evidence type="ECO:0000259" key="4">
    <source>
        <dbReference type="Pfam" id="PF04218"/>
    </source>
</evidence>
<dbReference type="NCBIfam" id="TIGR00952">
    <property type="entry name" value="S15_bact"/>
    <property type="match status" value="1"/>
</dbReference>
<dbReference type="GO" id="GO:0006412">
    <property type="term" value="P:translation"/>
    <property type="evidence" value="ECO:0007669"/>
    <property type="project" value="InterPro"/>
</dbReference>
<dbReference type="Proteomes" id="UP000277300">
    <property type="component" value="Unassembled WGS sequence"/>
</dbReference>
<dbReference type="CDD" id="cd00353">
    <property type="entry name" value="Ribosomal_S15p_S13e"/>
    <property type="match status" value="1"/>
</dbReference>
<evidence type="ECO:0000256" key="2">
    <source>
        <dbReference type="ARBA" id="ARBA00022980"/>
    </source>
</evidence>
<dbReference type="EMBL" id="MBDO02000064">
    <property type="protein sequence ID" value="RLN64873.1"/>
    <property type="molecule type" value="Genomic_DNA"/>
</dbReference>
<dbReference type="GO" id="GO:1990904">
    <property type="term" value="C:ribonucleoprotein complex"/>
    <property type="evidence" value="ECO:0007669"/>
    <property type="project" value="UniProtKB-KW"/>
</dbReference>
<name>A0A3F2RWR0_9STRA</name>
<accession>A0A3F2RWR0</accession>
<dbReference type="PANTHER" id="PTHR23321">
    <property type="entry name" value="RIBOSOMAL PROTEIN S15, BACTERIAL AND ORGANELLAR"/>
    <property type="match status" value="1"/>
</dbReference>
<dbReference type="AlphaFoldDB" id="A0A3F2RWR0"/>
<dbReference type="Gene3D" id="6.10.250.3130">
    <property type="match status" value="1"/>
</dbReference>
<dbReference type="Gene3D" id="3.40.50.2020">
    <property type="match status" value="1"/>
</dbReference>
<dbReference type="HAMAP" id="MF_01343_B">
    <property type="entry name" value="Ribosomal_uS15_B"/>
    <property type="match status" value="1"/>
</dbReference>
<dbReference type="InterPro" id="IPR009068">
    <property type="entry name" value="uS15_NS1_RNA-bd_sf"/>
</dbReference>
<dbReference type="InterPro" id="IPR005290">
    <property type="entry name" value="Ribosomal_uS15_bac-type"/>
</dbReference>
<dbReference type="GO" id="GO:0005737">
    <property type="term" value="C:cytoplasm"/>
    <property type="evidence" value="ECO:0007669"/>
    <property type="project" value="UniProtKB-ARBA"/>
</dbReference>
<dbReference type="OrthoDB" id="441444at2759"/>
<comment type="caution">
    <text evidence="6">The sequence shown here is derived from an EMBL/GenBank/DDBJ whole genome shotgun (WGS) entry which is preliminary data.</text>
</comment>